<sequence>MKTRWIWLVKMVWLFSLLPNTSFALDSLTDAQLKQKGQAFVAAKEARQQPNSTIEDVERYIDLLSDNFIDEYVQYQVTFAADKAKLKARLIEKLKDEVLEHQVQILQMMTGPNVVMLKIAEKGKLKPAGQYRVIKIDRVSVISLEFDKQGLISHIRRHGKQ</sequence>
<evidence type="ECO:0000313" key="5">
    <source>
        <dbReference type="Proteomes" id="UP001271263"/>
    </source>
</evidence>
<evidence type="ECO:0000256" key="1">
    <source>
        <dbReference type="SAM" id="SignalP"/>
    </source>
</evidence>
<keyword evidence="5" id="KW-1185">Reference proteome</keyword>
<feature type="signal peptide" evidence="1">
    <location>
        <begin position="1"/>
        <end position="24"/>
    </location>
</feature>
<comment type="caution">
    <text evidence="2">The sequence shown here is derived from an EMBL/GenBank/DDBJ whole genome shotgun (WGS) entry which is preliminary data.</text>
</comment>
<dbReference type="EMBL" id="JAPMLE010000001">
    <property type="protein sequence ID" value="MDR8524589.1"/>
    <property type="molecule type" value="Genomic_DNA"/>
</dbReference>
<evidence type="ECO:0000313" key="4">
    <source>
        <dbReference type="Proteomes" id="UP001259340"/>
    </source>
</evidence>
<dbReference type="Proteomes" id="UP001259340">
    <property type="component" value="Unassembled WGS sequence"/>
</dbReference>
<evidence type="ECO:0000313" key="3">
    <source>
        <dbReference type="EMBL" id="MDW4822671.1"/>
    </source>
</evidence>
<reference evidence="3 5" key="1">
    <citation type="journal article" date="2022" name="bioRxiv">
        <title>Prophages regulate Shewanella fidelis 3313 motility and biofilm formation: implications for gut colonization dynamics in Ciona robusta.</title>
        <authorList>
            <person name="Natarajan O."/>
            <person name="Gibboney S.L."/>
            <person name="Young M.N."/>
            <person name="Lim S.J."/>
            <person name="Pluta N."/>
            <person name="Atkinson C.G."/>
            <person name="Leigh B.A."/>
            <person name="Liberti A."/>
            <person name="Kees E.D."/>
            <person name="Breitbart M."/>
            <person name="Gralnick J.A."/>
            <person name="Dishaw L.J."/>
        </authorList>
    </citation>
    <scope>NUCLEOTIDE SEQUENCE [LARGE SCALE GENOMIC DNA]</scope>
    <source>
        <strain evidence="3 5">JG4066</strain>
    </source>
</reference>
<evidence type="ECO:0000313" key="2">
    <source>
        <dbReference type="EMBL" id="MDR8524589.1"/>
    </source>
</evidence>
<dbReference type="RefSeq" id="WP_310655129.1">
    <property type="nucleotide sequence ID" value="NZ_JAPMLA010000010.1"/>
</dbReference>
<accession>A0AAW8NRK7</accession>
<name>A0AAW8NRK7_9GAMM</name>
<feature type="chain" id="PRO_5043420777" description="Nuclear transport factor 2 family protein" evidence="1">
    <location>
        <begin position="25"/>
        <end position="161"/>
    </location>
</feature>
<keyword evidence="1" id="KW-0732">Signal</keyword>
<protein>
    <recommendedName>
        <fullName evidence="6">Nuclear transport factor 2 family protein</fullName>
    </recommendedName>
</protein>
<organism evidence="2 4">
    <name type="scientific">Shewanella fidelis</name>
    <dbReference type="NCBI Taxonomy" id="173509"/>
    <lineage>
        <taxon>Bacteria</taxon>
        <taxon>Pseudomonadati</taxon>
        <taxon>Pseudomonadota</taxon>
        <taxon>Gammaproteobacteria</taxon>
        <taxon>Alteromonadales</taxon>
        <taxon>Shewanellaceae</taxon>
        <taxon>Shewanella</taxon>
    </lineage>
</organism>
<evidence type="ECO:0008006" key="6">
    <source>
        <dbReference type="Google" id="ProtNLM"/>
    </source>
</evidence>
<dbReference type="EMBL" id="JAPMLD010000001">
    <property type="protein sequence ID" value="MDW4822671.1"/>
    <property type="molecule type" value="Genomic_DNA"/>
</dbReference>
<dbReference type="Proteomes" id="UP001271263">
    <property type="component" value="Unassembled WGS sequence"/>
</dbReference>
<reference evidence="2" key="2">
    <citation type="submission" date="2022-11" db="EMBL/GenBank/DDBJ databases">
        <title>Prophages regulate Shewanella fidelis motility and biofilm formation: implications for gut colonization dynamics in Ciona robusta.</title>
        <authorList>
            <person name="Natarajan O."/>
            <person name="Gibboney S.L."/>
            <person name="Young M.N."/>
            <person name="Lim S.J."/>
            <person name="Pluta N."/>
            <person name="Atkinson C.G.F."/>
            <person name="Leigh B.A."/>
            <person name="Liberti A."/>
            <person name="Kees E."/>
            <person name="Breitbart M."/>
            <person name="Gralnick J."/>
            <person name="Dishaw L.J."/>
        </authorList>
    </citation>
    <scope>NUCLEOTIDE SEQUENCE</scope>
    <source>
        <strain evidence="2">3313</strain>
    </source>
</reference>
<dbReference type="AlphaFoldDB" id="A0AAW8NRK7"/>
<proteinExistence type="predicted"/>
<gene>
    <name evidence="2" type="ORF">OS133_13225</name>
    <name evidence="3" type="ORF">OS134_01085</name>
</gene>